<dbReference type="GO" id="GO:0001682">
    <property type="term" value="P:tRNA 5'-leader removal"/>
    <property type="evidence" value="ECO:0007669"/>
    <property type="project" value="UniProtKB-UniRule"/>
</dbReference>
<comment type="caution">
    <text evidence="8">The sequence shown here is derived from an EMBL/GenBank/DDBJ whole genome shotgun (WGS) entry which is preliminary data.</text>
</comment>
<dbReference type="Pfam" id="PF00825">
    <property type="entry name" value="Ribonuclease_P"/>
    <property type="match status" value="1"/>
</dbReference>
<evidence type="ECO:0000313" key="8">
    <source>
        <dbReference type="EMBL" id="CCI53281.1"/>
    </source>
</evidence>
<keyword evidence="5 6" id="KW-0694">RNA-binding</keyword>
<dbReference type="InterPro" id="IPR020568">
    <property type="entry name" value="Ribosomal_Su5_D2-typ_SF"/>
</dbReference>
<dbReference type="Proteomes" id="UP000035720">
    <property type="component" value="Unassembled WGS sequence"/>
</dbReference>
<keyword evidence="1 6" id="KW-0819">tRNA processing</keyword>
<name>A0A077M7K7_9MICO</name>
<dbReference type="OrthoDB" id="196964at2"/>
<evidence type="ECO:0000256" key="5">
    <source>
        <dbReference type="ARBA" id="ARBA00022884"/>
    </source>
</evidence>
<protein>
    <recommendedName>
        <fullName evidence="6 7">Ribonuclease P protein component</fullName>
        <shortName evidence="6">RNase P protein</shortName>
        <shortName evidence="6">RNaseP protein</shortName>
        <ecNumber evidence="6 7">3.1.26.5</ecNumber>
    </recommendedName>
    <alternativeName>
        <fullName evidence="6">Protein C5</fullName>
    </alternativeName>
</protein>
<comment type="function">
    <text evidence="6">RNaseP catalyzes the removal of the 5'-leader sequence from pre-tRNA to produce the mature 5'-terminus. It can also cleave other RNA substrates such as 4.5S RNA. The protein component plays an auxiliary but essential role in vivo by binding to the 5'-leader sequence and broadening the substrate specificity of the ribozyme.</text>
</comment>
<comment type="catalytic activity">
    <reaction evidence="6">
        <text>Endonucleolytic cleavage of RNA, removing 5'-extranucleotides from tRNA precursor.</text>
        <dbReference type="EC" id="3.1.26.5"/>
    </reaction>
</comment>
<evidence type="ECO:0000256" key="2">
    <source>
        <dbReference type="ARBA" id="ARBA00022722"/>
    </source>
</evidence>
<evidence type="ECO:0000256" key="6">
    <source>
        <dbReference type="HAMAP-Rule" id="MF_00227"/>
    </source>
</evidence>
<dbReference type="GO" id="GO:0042781">
    <property type="term" value="F:3'-tRNA processing endoribonuclease activity"/>
    <property type="evidence" value="ECO:0007669"/>
    <property type="project" value="TreeGrafter"/>
</dbReference>
<dbReference type="Gene3D" id="3.30.230.10">
    <property type="match status" value="1"/>
</dbReference>
<evidence type="ECO:0000256" key="3">
    <source>
        <dbReference type="ARBA" id="ARBA00022759"/>
    </source>
</evidence>
<sequence>MLPAQHRLRTPAEFTAVLRTRGGRRIGTPLLVVHAFRPPERSDGPPRVGFVVSKAVGNAVVRNRTKRRLRHLCAARLAGVTPGTDLVIRANAAAGGATTADLGAALDRALVTLGRPA</sequence>
<organism evidence="8 9">
    <name type="scientific">Nostocoides jenkinsii Ben 74</name>
    <dbReference type="NCBI Taxonomy" id="1193518"/>
    <lineage>
        <taxon>Bacteria</taxon>
        <taxon>Bacillati</taxon>
        <taxon>Actinomycetota</taxon>
        <taxon>Actinomycetes</taxon>
        <taxon>Micrococcales</taxon>
        <taxon>Intrasporangiaceae</taxon>
        <taxon>Nostocoides</taxon>
    </lineage>
</organism>
<dbReference type="SUPFAM" id="SSF54211">
    <property type="entry name" value="Ribosomal protein S5 domain 2-like"/>
    <property type="match status" value="1"/>
</dbReference>
<comment type="subunit">
    <text evidence="6">Consists of a catalytic RNA component (M1 or rnpB) and a protein subunit.</text>
</comment>
<reference evidence="8 9" key="1">
    <citation type="journal article" date="2013" name="ISME J.">
        <title>A metabolic model for members of the genus Tetrasphaera involved in enhanced biological phosphorus removal.</title>
        <authorList>
            <person name="Kristiansen R."/>
            <person name="Nguyen H.T.T."/>
            <person name="Saunders A.M."/>
            <person name="Nielsen J.L."/>
            <person name="Wimmer R."/>
            <person name="Le V.Q."/>
            <person name="McIlroy S.J."/>
            <person name="Petrovski S."/>
            <person name="Seviour R.J."/>
            <person name="Calteau A."/>
            <person name="Nielsen K.L."/>
            <person name="Nielsen P.H."/>
        </authorList>
    </citation>
    <scope>NUCLEOTIDE SEQUENCE [LARGE SCALE GENOMIC DNA]</scope>
    <source>
        <strain evidence="8 9">Ben 74</strain>
    </source>
</reference>
<keyword evidence="2 6" id="KW-0540">Nuclease</keyword>
<dbReference type="GO" id="GO:0030677">
    <property type="term" value="C:ribonuclease P complex"/>
    <property type="evidence" value="ECO:0007669"/>
    <property type="project" value="TreeGrafter"/>
</dbReference>
<dbReference type="GO" id="GO:0004526">
    <property type="term" value="F:ribonuclease P activity"/>
    <property type="evidence" value="ECO:0007669"/>
    <property type="project" value="UniProtKB-UniRule"/>
</dbReference>
<evidence type="ECO:0000256" key="7">
    <source>
        <dbReference type="NCBIfam" id="TIGR00188"/>
    </source>
</evidence>
<dbReference type="STRING" id="1193518.BN13_330039"/>
<dbReference type="PANTHER" id="PTHR33992">
    <property type="entry name" value="RIBONUCLEASE P PROTEIN COMPONENT"/>
    <property type="match status" value="1"/>
</dbReference>
<keyword evidence="3 6" id="KW-0255">Endonuclease</keyword>
<proteinExistence type="inferred from homology"/>
<dbReference type="NCBIfam" id="TIGR00188">
    <property type="entry name" value="rnpA"/>
    <property type="match status" value="1"/>
</dbReference>
<evidence type="ECO:0000313" key="9">
    <source>
        <dbReference type="Proteomes" id="UP000035720"/>
    </source>
</evidence>
<keyword evidence="4 6" id="KW-0378">Hydrolase</keyword>
<dbReference type="RefSeq" id="WP_048545502.1">
    <property type="nucleotide sequence ID" value="NZ_HF571038.1"/>
</dbReference>
<dbReference type="HAMAP" id="MF_00227">
    <property type="entry name" value="RNase_P"/>
    <property type="match status" value="1"/>
</dbReference>
<gene>
    <name evidence="6 8" type="primary">rnpA</name>
    <name evidence="8" type="ORF">BN13_330039</name>
</gene>
<dbReference type="InterPro" id="IPR014721">
    <property type="entry name" value="Ribsml_uS5_D2-typ_fold_subgr"/>
</dbReference>
<dbReference type="EMBL" id="CAJC01000143">
    <property type="protein sequence ID" value="CCI53281.1"/>
    <property type="molecule type" value="Genomic_DNA"/>
</dbReference>
<dbReference type="PANTHER" id="PTHR33992:SF1">
    <property type="entry name" value="RIBONUCLEASE P PROTEIN COMPONENT"/>
    <property type="match status" value="1"/>
</dbReference>
<dbReference type="InterPro" id="IPR000100">
    <property type="entry name" value="RNase_P"/>
</dbReference>
<dbReference type="EC" id="3.1.26.5" evidence="6 7"/>
<comment type="similarity">
    <text evidence="6">Belongs to the RnpA family.</text>
</comment>
<dbReference type="GO" id="GO:0000049">
    <property type="term" value="F:tRNA binding"/>
    <property type="evidence" value="ECO:0007669"/>
    <property type="project" value="UniProtKB-UniRule"/>
</dbReference>
<keyword evidence="9" id="KW-1185">Reference proteome</keyword>
<evidence type="ECO:0000256" key="1">
    <source>
        <dbReference type="ARBA" id="ARBA00022694"/>
    </source>
</evidence>
<dbReference type="AlphaFoldDB" id="A0A077M7K7"/>
<accession>A0A077M7K7</accession>
<evidence type="ECO:0000256" key="4">
    <source>
        <dbReference type="ARBA" id="ARBA00022801"/>
    </source>
</evidence>